<dbReference type="InterPro" id="IPR001206">
    <property type="entry name" value="Diacylglycerol_kinase_cat_dom"/>
</dbReference>
<feature type="transmembrane region" description="Helical" evidence="2">
    <location>
        <begin position="104"/>
        <end position="122"/>
    </location>
</feature>
<reference evidence="4 5" key="1">
    <citation type="submission" date="2020-08" db="EMBL/GenBank/DDBJ databases">
        <title>Genome sequence of Nocardioides mesophilus KACC 16243T.</title>
        <authorList>
            <person name="Hyun D.-W."/>
            <person name="Bae J.-W."/>
        </authorList>
    </citation>
    <scope>NUCLEOTIDE SEQUENCE [LARGE SCALE GENOMIC DNA]</scope>
    <source>
        <strain evidence="4 5">KACC 16243</strain>
    </source>
</reference>
<dbReference type="KEGG" id="nmes:H9L09_10740"/>
<keyword evidence="4" id="KW-0418">Kinase</keyword>
<dbReference type="InterPro" id="IPR016064">
    <property type="entry name" value="NAD/diacylglycerol_kinase_sf"/>
</dbReference>
<evidence type="ECO:0000313" key="4">
    <source>
        <dbReference type="EMBL" id="QNN54724.1"/>
    </source>
</evidence>
<feature type="domain" description="DAGKc" evidence="3">
    <location>
        <begin position="138"/>
        <end position="267"/>
    </location>
</feature>
<feature type="region of interest" description="Disordered" evidence="1">
    <location>
        <begin position="126"/>
        <end position="147"/>
    </location>
</feature>
<evidence type="ECO:0000313" key="5">
    <source>
        <dbReference type="Proteomes" id="UP000515947"/>
    </source>
</evidence>
<dbReference type="SUPFAM" id="SSF111331">
    <property type="entry name" value="NAD kinase/diacylglycerol kinase-like"/>
    <property type="match status" value="1"/>
</dbReference>
<name>A0A7G9RGJ9_9ACTN</name>
<keyword evidence="2" id="KW-0472">Membrane</keyword>
<gene>
    <name evidence="4" type="ORF">H9L09_10740</name>
</gene>
<feature type="transmembrane region" description="Helical" evidence="2">
    <location>
        <begin position="51"/>
        <end position="70"/>
    </location>
</feature>
<evidence type="ECO:0000259" key="3">
    <source>
        <dbReference type="PROSITE" id="PS50146"/>
    </source>
</evidence>
<dbReference type="AlphaFoldDB" id="A0A7G9RGJ9"/>
<dbReference type="InterPro" id="IPR017438">
    <property type="entry name" value="ATP-NAD_kinase_N"/>
</dbReference>
<accession>A0A7G9RGJ9</accession>
<evidence type="ECO:0000256" key="1">
    <source>
        <dbReference type="SAM" id="MobiDB-lite"/>
    </source>
</evidence>
<feature type="transmembrane region" description="Helical" evidence="2">
    <location>
        <begin position="25"/>
        <end position="44"/>
    </location>
</feature>
<dbReference type="GO" id="GO:0016301">
    <property type="term" value="F:kinase activity"/>
    <property type="evidence" value="ECO:0007669"/>
    <property type="project" value="UniProtKB-KW"/>
</dbReference>
<keyword evidence="4" id="KW-0808">Transferase</keyword>
<proteinExistence type="predicted"/>
<dbReference type="RefSeq" id="WP_187580563.1">
    <property type="nucleotide sequence ID" value="NZ_CP060713.1"/>
</dbReference>
<keyword evidence="2" id="KW-1133">Transmembrane helix</keyword>
<dbReference type="Gene3D" id="2.60.200.40">
    <property type="match status" value="1"/>
</dbReference>
<dbReference type="Proteomes" id="UP000515947">
    <property type="component" value="Chromosome"/>
</dbReference>
<organism evidence="4 5">
    <name type="scientific">Nocardioides mesophilus</name>
    <dbReference type="NCBI Taxonomy" id="433659"/>
    <lineage>
        <taxon>Bacteria</taxon>
        <taxon>Bacillati</taxon>
        <taxon>Actinomycetota</taxon>
        <taxon>Actinomycetes</taxon>
        <taxon>Propionibacteriales</taxon>
        <taxon>Nocardioidaceae</taxon>
        <taxon>Nocardioides</taxon>
    </lineage>
</organism>
<keyword evidence="5" id="KW-1185">Reference proteome</keyword>
<protein>
    <submittedName>
        <fullName evidence="4">Diacylglycerol kinase</fullName>
    </submittedName>
</protein>
<evidence type="ECO:0000256" key="2">
    <source>
        <dbReference type="SAM" id="Phobius"/>
    </source>
</evidence>
<keyword evidence="2" id="KW-0812">Transmembrane</keyword>
<dbReference type="EMBL" id="CP060713">
    <property type="protein sequence ID" value="QNN54724.1"/>
    <property type="molecule type" value="Genomic_DNA"/>
</dbReference>
<dbReference type="Pfam" id="PF00781">
    <property type="entry name" value="DAGK_cat"/>
    <property type="match status" value="1"/>
</dbReference>
<dbReference type="PROSITE" id="PS50146">
    <property type="entry name" value="DAGK"/>
    <property type="match status" value="1"/>
</dbReference>
<dbReference type="Gene3D" id="3.40.50.10330">
    <property type="entry name" value="Probable inorganic polyphosphate/atp-NAD kinase, domain 1"/>
    <property type="match status" value="1"/>
</dbReference>
<sequence>MTGDDEQERAVALGGTPVPTTRERWLARLAFAAATGAVVVLLAAGRGRLTVLAVGVLGLALMLAGAWWFLSRRGVVRWLAASLVVAAPIGVLVFYASQDRLNDVVAALLLAAVALTAARAALTRSQPPAAGMPERRTPPPARPRLIMNPRSGGGKVARFGLVAKAEELGADVTLLDGTGLIDVAELARAAVVDGADLLGVAGGDGTQALVAGIASQHGLPFLVISAGTRNHFALDLGLDRDRPDLGLDALRDGVEVRIDLGLIGDRTFVNNASFGAYADVVQSPAYRDDKRGTTLQRLPDILSGHRGPRLVVRVDDVLVEAPKALLVSNNPYALGDVAGLGRRARLDTGVLGVVAITVDSAAQAAGLLAGHRAKSLQRLTAREVVVDADVPEIPVGIDGEAVLMPTPVRCSIQPLALRVRLPVDRPGLVVPKALLDLTMLRHQAGSVRRAARDEAQRGRSR</sequence>
<feature type="transmembrane region" description="Helical" evidence="2">
    <location>
        <begin position="76"/>
        <end position="97"/>
    </location>
</feature>